<name>A0A0A8YZZ2_ARUDO</name>
<evidence type="ECO:0000313" key="1">
    <source>
        <dbReference type="EMBL" id="JAD28167.1"/>
    </source>
</evidence>
<reference evidence="1" key="2">
    <citation type="journal article" date="2015" name="Data Brief">
        <title>Shoot transcriptome of the giant reed, Arundo donax.</title>
        <authorList>
            <person name="Barrero R.A."/>
            <person name="Guerrero F.D."/>
            <person name="Moolhuijzen P."/>
            <person name="Goolsby J.A."/>
            <person name="Tidwell J."/>
            <person name="Bellgard S.E."/>
            <person name="Bellgard M.I."/>
        </authorList>
    </citation>
    <scope>NUCLEOTIDE SEQUENCE</scope>
    <source>
        <tissue evidence="1">Shoot tissue taken approximately 20 cm above the soil surface</tissue>
    </source>
</reference>
<protein>
    <submittedName>
        <fullName evidence="1">Uncharacterized protein</fullName>
    </submittedName>
</protein>
<dbReference type="EMBL" id="GBRH01269728">
    <property type="protein sequence ID" value="JAD28167.1"/>
    <property type="molecule type" value="Transcribed_RNA"/>
</dbReference>
<organism evidence="1">
    <name type="scientific">Arundo donax</name>
    <name type="common">Giant reed</name>
    <name type="synonym">Donax arundinaceus</name>
    <dbReference type="NCBI Taxonomy" id="35708"/>
    <lineage>
        <taxon>Eukaryota</taxon>
        <taxon>Viridiplantae</taxon>
        <taxon>Streptophyta</taxon>
        <taxon>Embryophyta</taxon>
        <taxon>Tracheophyta</taxon>
        <taxon>Spermatophyta</taxon>
        <taxon>Magnoliopsida</taxon>
        <taxon>Liliopsida</taxon>
        <taxon>Poales</taxon>
        <taxon>Poaceae</taxon>
        <taxon>PACMAD clade</taxon>
        <taxon>Arundinoideae</taxon>
        <taxon>Arundineae</taxon>
        <taxon>Arundo</taxon>
    </lineage>
</organism>
<accession>A0A0A8YZZ2</accession>
<reference evidence="1" key="1">
    <citation type="submission" date="2014-09" db="EMBL/GenBank/DDBJ databases">
        <authorList>
            <person name="Magalhaes I.L.F."/>
            <person name="Oliveira U."/>
            <person name="Santos F.R."/>
            <person name="Vidigal T.H.D.A."/>
            <person name="Brescovit A.D."/>
            <person name="Santos A.J."/>
        </authorList>
    </citation>
    <scope>NUCLEOTIDE SEQUENCE</scope>
    <source>
        <tissue evidence="1">Shoot tissue taken approximately 20 cm above the soil surface</tissue>
    </source>
</reference>
<sequence length="14" mass="1547">MRLTMESMSLSSSS</sequence>
<proteinExistence type="predicted"/>